<dbReference type="PIRSF" id="PIRSF004548">
    <property type="entry name" value="CreD"/>
    <property type="match status" value="1"/>
</dbReference>
<keyword evidence="2" id="KW-1133">Transmembrane helix</keyword>
<feature type="transmembrane region" description="Helical" evidence="2">
    <location>
        <begin position="336"/>
        <end position="355"/>
    </location>
</feature>
<feature type="transmembrane region" description="Helical" evidence="2">
    <location>
        <begin position="306"/>
        <end position="324"/>
    </location>
</feature>
<dbReference type="RefSeq" id="WP_122238243.1">
    <property type="nucleotide sequence ID" value="NZ_RDQM01000007.1"/>
</dbReference>
<feature type="transmembrane region" description="Helical" evidence="2">
    <location>
        <begin position="387"/>
        <end position="407"/>
    </location>
</feature>
<name>A0A3M6Q5R3_9BURK</name>
<organism evidence="3 4">
    <name type="scientific">Allofranklinella schreckenbergeri</name>
    <dbReference type="NCBI Taxonomy" id="1076744"/>
    <lineage>
        <taxon>Bacteria</taxon>
        <taxon>Pseudomonadati</taxon>
        <taxon>Pseudomonadota</taxon>
        <taxon>Betaproteobacteria</taxon>
        <taxon>Burkholderiales</taxon>
        <taxon>Comamonadaceae</taxon>
        <taxon>Allofranklinella</taxon>
    </lineage>
</organism>
<proteinExistence type="predicted"/>
<accession>A0A3M6Q5R3</accession>
<feature type="transmembrane region" description="Helical" evidence="2">
    <location>
        <begin position="361"/>
        <end position="380"/>
    </location>
</feature>
<evidence type="ECO:0000313" key="3">
    <source>
        <dbReference type="EMBL" id="RMW98532.1"/>
    </source>
</evidence>
<comment type="caution">
    <text evidence="3">The sequence shown here is derived from an EMBL/GenBank/DDBJ whole genome shotgun (WGS) entry which is preliminary data.</text>
</comment>
<dbReference type="Proteomes" id="UP000267521">
    <property type="component" value="Unassembled WGS sequence"/>
</dbReference>
<dbReference type="InterPro" id="IPR010364">
    <property type="entry name" value="Uncharacterised_IM_CreD"/>
</dbReference>
<sequence>MPFRLATKIITIGAIVIVLQIALSMIWSQIRERQHAQESVADNIAASAAGEQTLIGPLLLIEYRQEVREVQADVLTGHHKEHTRIVEGSRVIAPQTVQLTGQAQVEKRQRGIYHANLYRSQWQVQGRIDVPELAQTLAAQHSQPSRLLGARAFLVLGVSDQRGISNNPQVHIGERSATFQAGSRDVLPSPAIHADLGDIDLSQAHDWPFKLELDLMGSQRLAIAPTAQFTQVQMRSNWPHPSFQGRFLPDTREVSAEGYSASWSVSHLARNYQRALHAASGAHAERESLQITFFDPVNIYAQAVRAVKYGLLFIALTFAAFFLIETTRRQPIHPMQYLLAGAALAIFFLLLISLSEHLPFWLSYLAAALACVTLLSLYLGAALRNRWHGAAFGAGIAALYGILYAILLSEDNALLMGSLLLFAALAALMLGTRHIDWYALVGPMQPLRRGAPPAHAQGEADTALHAAEANASPATEAGAEKPQA</sequence>
<evidence type="ECO:0000256" key="1">
    <source>
        <dbReference type="SAM" id="MobiDB-lite"/>
    </source>
</evidence>
<reference evidence="3 4" key="1">
    <citation type="submission" date="2018-10" db="EMBL/GenBank/DDBJ databases">
        <title>Comamonadaceae CDC group NO-1 genome sequencing and assembly.</title>
        <authorList>
            <person name="Bernier A.-M."/>
            <person name="Bernard K."/>
        </authorList>
    </citation>
    <scope>NUCLEOTIDE SEQUENCE [LARGE SCALE GENOMIC DNA]</scope>
    <source>
        <strain evidence="3 4">NML970147</strain>
    </source>
</reference>
<dbReference type="PANTHER" id="PTHR30092:SF0">
    <property type="entry name" value="INNER MEMBRANE PROTEIN CRED"/>
    <property type="match status" value="1"/>
</dbReference>
<dbReference type="NCBIfam" id="NF008712">
    <property type="entry name" value="PRK11715.1-1"/>
    <property type="match status" value="1"/>
</dbReference>
<feature type="transmembrane region" description="Helical" evidence="2">
    <location>
        <begin position="413"/>
        <end position="431"/>
    </location>
</feature>
<dbReference type="Pfam" id="PF06123">
    <property type="entry name" value="CreD"/>
    <property type="match status" value="1"/>
</dbReference>
<dbReference type="AlphaFoldDB" id="A0A3M6Q5R3"/>
<keyword evidence="2" id="KW-0812">Transmembrane</keyword>
<feature type="compositionally biased region" description="Low complexity" evidence="1">
    <location>
        <begin position="466"/>
        <end position="477"/>
    </location>
</feature>
<evidence type="ECO:0000256" key="2">
    <source>
        <dbReference type="SAM" id="Phobius"/>
    </source>
</evidence>
<keyword evidence="2" id="KW-0472">Membrane</keyword>
<protein>
    <submittedName>
        <fullName evidence="3">Cell envelope integrity protein CreD</fullName>
    </submittedName>
</protein>
<dbReference type="EMBL" id="RDQM01000007">
    <property type="protein sequence ID" value="RMW98532.1"/>
    <property type="molecule type" value="Genomic_DNA"/>
</dbReference>
<evidence type="ECO:0000313" key="4">
    <source>
        <dbReference type="Proteomes" id="UP000267521"/>
    </source>
</evidence>
<feature type="transmembrane region" description="Helical" evidence="2">
    <location>
        <begin position="9"/>
        <end position="27"/>
    </location>
</feature>
<dbReference type="GO" id="GO:0005886">
    <property type="term" value="C:plasma membrane"/>
    <property type="evidence" value="ECO:0007669"/>
    <property type="project" value="TreeGrafter"/>
</dbReference>
<feature type="region of interest" description="Disordered" evidence="1">
    <location>
        <begin position="450"/>
        <end position="484"/>
    </location>
</feature>
<gene>
    <name evidence="3" type="primary">creD</name>
    <name evidence="3" type="ORF">EBQ26_06685</name>
</gene>
<dbReference type="PANTHER" id="PTHR30092">
    <property type="entry name" value="INNER MEMBRANE PROTEIN CRED"/>
    <property type="match status" value="1"/>
</dbReference>